<organism evidence="17 18">
    <name type="scientific">Paraphotobacterium marinum</name>
    <dbReference type="NCBI Taxonomy" id="1755811"/>
    <lineage>
        <taxon>Bacteria</taxon>
        <taxon>Pseudomonadati</taxon>
        <taxon>Pseudomonadota</taxon>
        <taxon>Gammaproteobacteria</taxon>
        <taxon>Vibrionales</taxon>
        <taxon>Vibrionaceae</taxon>
        <taxon>Paraphotobacterium</taxon>
    </lineage>
</organism>
<dbReference type="GO" id="GO:0009252">
    <property type="term" value="P:peptidoglycan biosynthetic process"/>
    <property type="evidence" value="ECO:0007669"/>
    <property type="project" value="UniProtKB-UniRule"/>
</dbReference>
<dbReference type="GO" id="GO:0071555">
    <property type="term" value="P:cell wall organization"/>
    <property type="evidence" value="ECO:0007669"/>
    <property type="project" value="UniProtKB-KW"/>
</dbReference>
<evidence type="ECO:0000256" key="16">
    <source>
        <dbReference type="HAMAP-Rule" id="MF_00913"/>
    </source>
</evidence>
<sequence length="388" mass="43196">MLQKFFLNTVPKKKTSSNNLVLYDRQLVWLSILLMAVGLIIVSSASEPVSMKLFDEPFYFTIHQGSFALLALLLSFFILNIPMYWWHQISGIVLLVALFLLLVVIFVGSTVNGASRWIPLGVFNFQPAEFAKLSLFLFLSGYLVRRHEQVQESFYGFLKPLIVLGVMGILLLAQPDFGSFVVMMVTTIGMLFIAGAKLWQFLALICVAVLSVISLVLLEPYRMERVTAFMDPWADPFGSGYQLTQSLMAFGRGGWFGQGLGNSVIKLQYLPEAHTDFIMSILGEEMGFVGVLIVLILLLTLVMKAIYIGKKSLDKNMLFNGYLSFGIGFWFAFQTLVNIGAAAGMIPPKGLTLPLISYGGSSLIIMSVAIAMLIRIDHERRVNFKVHG</sequence>
<keyword evidence="7 16" id="KW-0812">Transmembrane</keyword>
<feature type="transmembrane region" description="Helical" evidence="16">
    <location>
        <begin position="286"/>
        <end position="307"/>
    </location>
</feature>
<evidence type="ECO:0000256" key="10">
    <source>
        <dbReference type="ARBA" id="ARBA00022989"/>
    </source>
</evidence>
<dbReference type="EC" id="2.4.99.28" evidence="16"/>
<feature type="transmembrane region" description="Helical" evidence="16">
    <location>
        <begin position="58"/>
        <end position="79"/>
    </location>
</feature>
<keyword evidence="6 16" id="KW-0808">Transferase</keyword>
<feature type="transmembrane region" description="Helical" evidence="16">
    <location>
        <begin position="27"/>
        <end position="46"/>
    </location>
</feature>
<evidence type="ECO:0000256" key="9">
    <source>
        <dbReference type="ARBA" id="ARBA00022984"/>
    </source>
</evidence>
<dbReference type="GO" id="GO:0032153">
    <property type="term" value="C:cell division site"/>
    <property type="evidence" value="ECO:0007669"/>
    <property type="project" value="UniProtKB-UniRule"/>
</dbReference>
<dbReference type="EMBL" id="CP022355">
    <property type="protein sequence ID" value="ASK77924.1"/>
    <property type="molecule type" value="Genomic_DNA"/>
</dbReference>
<evidence type="ECO:0000256" key="15">
    <source>
        <dbReference type="ARBA" id="ARBA00049902"/>
    </source>
</evidence>
<feature type="transmembrane region" description="Helical" evidence="16">
    <location>
        <begin position="355"/>
        <end position="374"/>
    </location>
</feature>
<keyword evidence="11 16" id="KW-0472">Membrane</keyword>
<keyword evidence="10 16" id="KW-1133">Transmembrane helix</keyword>
<dbReference type="GO" id="GO:0005886">
    <property type="term" value="C:plasma membrane"/>
    <property type="evidence" value="ECO:0007669"/>
    <property type="project" value="UniProtKB-SubCell"/>
</dbReference>
<dbReference type="PANTHER" id="PTHR30474">
    <property type="entry name" value="CELL CYCLE PROTEIN"/>
    <property type="match status" value="1"/>
</dbReference>
<evidence type="ECO:0000313" key="17">
    <source>
        <dbReference type="EMBL" id="ASK77924.1"/>
    </source>
</evidence>
<dbReference type="GO" id="GO:0015648">
    <property type="term" value="F:lipid-linked peptidoglycan transporter activity"/>
    <property type="evidence" value="ECO:0007669"/>
    <property type="project" value="TreeGrafter"/>
</dbReference>
<evidence type="ECO:0000256" key="3">
    <source>
        <dbReference type="ARBA" id="ARBA00022475"/>
    </source>
</evidence>
<name>A0A220VC07_9GAMM</name>
<feature type="transmembrane region" description="Helical" evidence="16">
    <location>
        <begin position="91"/>
        <end position="111"/>
    </location>
</feature>
<comment type="pathway">
    <text evidence="2 16">Cell wall biogenesis; peptidoglycan biosynthesis.</text>
</comment>
<feature type="transmembrane region" description="Helical" evidence="16">
    <location>
        <begin position="117"/>
        <end position="142"/>
    </location>
</feature>
<evidence type="ECO:0000256" key="8">
    <source>
        <dbReference type="ARBA" id="ARBA00022960"/>
    </source>
</evidence>
<keyword evidence="9 16" id="KW-0573">Peptidoglycan synthesis</keyword>
<dbReference type="AlphaFoldDB" id="A0A220VC07"/>
<proteinExistence type="inferred from homology"/>
<keyword evidence="8 16" id="KW-0133">Cell shape</keyword>
<dbReference type="GO" id="GO:0008955">
    <property type="term" value="F:peptidoglycan glycosyltransferase activity"/>
    <property type="evidence" value="ECO:0007669"/>
    <property type="project" value="UniProtKB-UniRule"/>
</dbReference>
<dbReference type="KEGG" id="pmai:CF386_02105"/>
<keyword evidence="5 16" id="KW-0328">Glycosyltransferase</keyword>
<keyword evidence="12 16" id="KW-0131">Cell cycle</keyword>
<evidence type="ECO:0000256" key="1">
    <source>
        <dbReference type="ARBA" id="ARBA00004651"/>
    </source>
</evidence>
<keyword evidence="18" id="KW-1185">Reference proteome</keyword>
<evidence type="ECO:0000256" key="6">
    <source>
        <dbReference type="ARBA" id="ARBA00022679"/>
    </source>
</evidence>
<evidence type="ECO:0000313" key="18">
    <source>
        <dbReference type="Proteomes" id="UP000242175"/>
    </source>
</evidence>
<accession>A0A220VC07</accession>
<protein>
    <recommendedName>
        <fullName evidence="16">Probable peptidoglycan glycosyltransferase FtsW</fullName>
        <shortName evidence="16">PGT</shortName>
        <ecNumber evidence="16">2.4.99.28</ecNumber>
    </recommendedName>
    <alternativeName>
        <fullName evidence="16">Cell division protein FtsW</fullName>
    </alternativeName>
    <alternativeName>
        <fullName evidence="16">Cell wall polymerase</fullName>
    </alternativeName>
    <alternativeName>
        <fullName evidence="16">Peptidoglycan polymerase</fullName>
        <shortName evidence="16">PG polymerase</shortName>
    </alternativeName>
</protein>
<gene>
    <name evidence="16" type="primary">ftsW</name>
    <name evidence="17" type="ORF">CF386_02105</name>
</gene>
<evidence type="ECO:0000256" key="5">
    <source>
        <dbReference type="ARBA" id="ARBA00022676"/>
    </source>
</evidence>
<dbReference type="NCBIfam" id="NF008042">
    <property type="entry name" value="PRK10774.1"/>
    <property type="match status" value="1"/>
</dbReference>
<comment type="function">
    <text evidence="16">Peptidoglycan polymerase that is essential for cell division.</text>
</comment>
<keyword evidence="16" id="KW-0997">Cell inner membrane</keyword>
<dbReference type="UniPathway" id="UPA00219"/>
<evidence type="ECO:0000256" key="14">
    <source>
        <dbReference type="ARBA" id="ARBA00038053"/>
    </source>
</evidence>
<evidence type="ECO:0000256" key="12">
    <source>
        <dbReference type="ARBA" id="ARBA00023306"/>
    </source>
</evidence>
<dbReference type="GO" id="GO:0008360">
    <property type="term" value="P:regulation of cell shape"/>
    <property type="evidence" value="ECO:0007669"/>
    <property type="project" value="UniProtKB-KW"/>
</dbReference>
<keyword evidence="4 16" id="KW-0132">Cell division</keyword>
<comment type="subcellular location">
    <subcellularLocation>
        <location evidence="16">Cell inner membrane</location>
        <topology evidence="16">Multi-pass membrane protein</topology>
    </subcellularLocation>
    <subcellularLocation>
        <location evidence="1">Cell membrane</location>
        <topology evidence="1">Multi-pass membrane protein</topology>
    </subcellularLocation>
    <text evidence="16">Localizes to the division septum.</text>
</comment>
<dbReference type="PROSITE" id="PS00428">
    <property type="entry name" value="FTSW_RODA_SPOVE"/>
    <property type="match status" value="1"/>
</dbReference>
<evidence type="ECO:0000256" key="4">
    <source>
        <dbReference type="ARBA" id="ARBA00022618"/>
    </source>
</evidence>
<keyword evidence="3 16" id="KW-1003">Cell membrane</keyword>
<feature type="transmembrane region" description="Helical" evidence="16">
    <location>
        <begin position="177"/>
        <end position="194"/>
    </location>
</feature>
<dbReference type="OrthoDB" id="9768187at2"/>
<evidence type="ECO:0000256" key="11">
    <source>
        <dbReference type="ARBA" id="ARBA00023136"/>
    </source>
</evidence>
<keyword evidence="13 16" id="KW-0961">Cell wall biogenesis/degradation</keyword>
<dbReference type="NCBIfam" id="TIGR02614">
    <property type="entry name" value="ftsW"/>
    <property type="match status" value="1"/>
</dbReference>
<dbReference type="InterPro" id="IPR018365">
    <property type="entry name" value="Cell_cycle_FtsW-rel_CS"/>
</dbReference>
<dbReference type="InterPro" id="IPR001182">
    <property type="entry name" value="FtsW/RodA"/>
</dbReference>
<dbReference type="Proteomes" id="UP000242175">
    <property type="component" value="Chromosome large"/>
</dbReference>
<feature type="transmembrane region" description="Helical" evidence="16">
    <location>
        <begin position="319"/>
        <end position="343"/>
    </location>
</feature>
<dbReference type="PANTHER" id="PTHR30474:SF2">
    <property type="entry name" value="PEPTIDOGLYCAN GLYCOSYLTRANSFERASE FTSW-RELATED"/>
    <property type="match status" value="1"/>
</dbReference>
<feature type="transmembrane region" description="Helical" evidence="16">
    <location>
        <begin position="201"/>
        <end position="218"/>
    </location>
</feature>
<evidence type="ECO:0000256" key="2">
    <source>
        <dbReference type="ARBA" id="ARBA00004752"/>
    </source>
</evidence>
<comment type="similarity">
    <text evidence="14 16">Belongs to the SEDS family. FtsW subfamily.</text>
</comment>
<evidence type="ECO:0000256" key="7">
    <source>
        <dbReference type="ARBA" id="ARBA00022692"/>
    </source>
</evidence>
<comment type="catalytic activity">
    <reaction evidence="15 16">
        <text>[GlcNAc-(1-&gt;4)-Mur2Ac(oyl-L-Ala-gamma-D-Glu-L-Lys-D-Ala-D-Ala)](n)-di-trans,octa-cis-undecaprenyl diphosphate + beta-D-GlcNAc-(1-&gt;4)-Mur2Ac(oyl-L-Ala-gamma-D-Glu-L-Lys-D-Ala-D-Ala)-di-trans,octa-cis-undecaprenyl diphosphate = [GlcNAc-(1-&gt;4)-Mur2Ac(oyl-L-Ala-gamma-D-Glu-L-Lys-D-Ala-D-Ala)](n+1)-di-trans,octa-cis-undecaprenyl diphosphate + di-trans,octa-cis-undecaprenyl diphosphate + H(+)</text>
        <dbReference type="Rhea" id="RHEA:23708"/>
        <dbReference type="Rhea" id="RHEA-COMP:9602"/>
        <dbReference type="Rhea" id="RHEA-COMP:9603"/>
        <dbReference type="ChEBI" id="CHEBI:15378"/>
        <dbReference type="ChEBI" id="CHEBI:58405"/>
        <dbReference type="ChEBI" id="CHEBI:60033"/>
        <dbReference type="ChEBI" id="CHEBI:78435"/>
        <dbReference type="EC" id="2.4.99.28"/>
    </reaction>
</comment>
<reference evidence="17 18" key="1">
    <citation type="journal article" date="2016" name="Int. J. Syst. Evol. Microbiol.">
        <title>Paraphotobacterium marinum gen. nov., sp. nov., a member of the family Vibrionaceae, isolated from surface seawater.</title>
        <authorList>
            <person name="Huang Z."/>
            <person name="Dong C."/>
            <person name="Shao Z."/>
        </authorList>
    </citation>
    <scope>NUCLEOTIDE SEQUENCE [LARGE SCALE GENOMIC DNA]</scope>
    <source>
        <strain evidence="17 18">NSCS20N07D</strain>
    </source>
</reference>
<dbReference type="HAMAP" id="MF_00913">
    <property type="entry name" value="PGT_FtsW_proteobact"/>
    <property type="match status" value="1"/>
</dbReference>
<dbReference type="Pfam" id="PF01098">
    <property type="entry name" value="FTSW_RODA_SPOVE"/>
    <property type="match status" value="1"/>
</dbReference>
<dbReference type="InterPro" id="IPR013437">
    <property type="entry name" value="FtsW"/>
</dbReference>
<feature type="transmembrane region" description="Helical" evidence="16">
    <location>
        <begin position="154"/>
        <end position="171"/>
    </location>
</feature>
<dbReference type="GO" id="GO:0043093">
    <property type="term" value="P:FtsZ-dependent cytokinesis"/>
    <property type="evidence" value="ECO:0007669"/>
    <property type="project" value="UniProtKB-UniRule"/>
</dbReference>
<evidence type="ECO:0000256" key="13">
    <source>
        <dbReference type="ARBA" id="ARBA00023316"/>
    </source>
</evidence>